<dbReference type="GO" id="GO:0005789">
    <property type="term" value="C:endoplasmic reticulum membrane"/>
    <property type="evidence" value="ECO:0007669"/>
    <property type="project" value="TreeGrafter"/>
</dbReference>
<comment type="subcellular location">
    <subcellularLocation>
        <location evidence="1">Membrane</location>
    </subcellularLocation>
</comment>
<dbReference type="OrthoDB" id="1854593at2759"/>
<reference evidence="4" key="1">
    <citation type="submission" date="2021-12" db="EMBL/GenBank/DDBJ databases">
        <authorList>
            <person name="King R."/>
        </authorList>
    </citation>
    <scope>NUCLEOTIDE SEQUENCE</scope>
</reference>
<keyword evidence="2 3" id="KW-0472">Membrane</keyword>
<evidence type="ECO:0000256" key="1">
    <source>
        <dbReference type="ARBA" id="ARBA00004370"/>
    </source>
</evidence>
<sequence>MPITVDKLVNDDRFSGENVLQFILYLPFGIVLLAIRIILALILWIASILLPNTQTVRQLLSTFACCTFGVYVKLKGSKDPRCSVMVANCVSCLDALAASHVLGTVSLKKWKVPPFFASTLGIKNAAQFVRKQHFADGPNKSMLLQPEGGATNGKGLLKFTEWPVQIGNRIQPVTISKY</sequence>
<keyword evidence="3" id="KW-0812">Transmembrane</keyword>
<name>A0A9N9RCN0_9NEOP</name>
<proteinExistence type="predicted"/>
<dbReference type="PANTHER" id="PTHR15486">
    <property type="entry name" value="ANCIENT UBIQUITOUS PROTEIN"/>
    <property type="match status" value="1"/>
</dbReference>
<protein>
    <submittedName>
        <fullName evidence="4">Uncharacterized protein</fullName>
    </submittedName>
</protein>
<evidence type="ECO:0000256" key="3">
    <source>
        <dbReference type="SAM" id="Phobius"/>
    </source>
</evidence>
<keyword evidence="3" id="KW-1133">Transmembrane helix</keyword>
<evidence type="ECO:0000313" key="4">
    <source>
        <dbReference type="EMBL" id="CAG9793659.1"/>
    </source>
</evidence>
<evidence type="ECO:0000256" key="2">
    <source>
        <dbReference type="ARBA" id="ARBA00023136"/>
    </source>
</evidence>
<gene>
    <name evidence="4" type="ORF">DIATSA_LOCUS11079</name>
</gene>
<keyword evidence="5" id="KW-1185">Reference proteome</keyword>
<dbReference type="AlphaFoldDB" id="A0A9N9RCN0"/>
<organism evidence="4 5">
    <name type="scientific">Diatraea saccharalis</name>
    <name type="common">sugarcane borer</name>
    <dbReference type="NCBI Taxonomy" id="40085"/>
    <lineage>
        <taxon>Eukaryota</taxon>
        <taxon>Metazoa</taxon>
        <taxon>Ecdysozoa</taxon>
        <taxon>Arthropoda</taxon>
        <taxon>Hexapoda</taxon>
        <taxon>Insecta</taxon>
        <taxon>Pterygota</taxon>
        <taxon>Neoptera</taxon>
        <taxon>Endopterygota</taxon>
        <taxon>Lepidoptera</taxon>
        <taxon>Glossata</taxon>
        <taxon>Ditrysia</taxon>
        <taxon>Pyraloidea</taxon>
        <taxon>Crambidae</taxon>
        <taxon>Crambinae</taxon>
        <taxon>Diatraea</taxon>
    </lineage>
</organism>
<dbReference type="PANTHER" id="PTHR15486:SF96">
    <property type="entry name" value="LIPID DROPLET-REGULATING VLDL ASSEMBLY FACTOR AUP1"/>
    <property type="match status" value="1"/>
</dbReference>
<feature type="transmembrane region" description="Helical" evidence="3">
    <location>
        <begin position="22"/>
        <end position="50"/>
    </location>
</feature>
<evidence type="ECO:0000313" key="5">
    <source>
        <dbReference type="Proteomes" id="UP001153714"/>
    </source>
</evidence>
<dbReference type="GO" id="GO:0036503">
    <property type="term" value="P:ERAD pathway"/>
    <property type="evidence" value="ECO:0007669"/>
    <property type="project" value="TreeGrafter"/>
</dbReference>
<dbReference type="EMBL" id="OU893337">
    <property type="protein sequence ID" value="CAG9793659.1"/>
    <property type="molecule type" value="Genomic_DNA"/>
</dbReference>
<dbReference type="Proteomes" id="UP001153714">
    <property type="component" value="Chromosome 6"/>
</dbReference>
<reference evidence="4" key="2">
    <citation type="submission" date="2022-10" db="EMBL/GenBank/DDBJ databases">
        <authorList>
            <consortium name="ENA_rothamsted_submissions"/>
            <consortium name="culmorum"/>
            <person name="King R."/>
        </authorList>
    </citation>
    <scope>NUCLEOTIDE SEQUENCE</scope>
</reference>
<accession>A0A9N9RCN0</accession>